<protein>
    <recommendedName>
        <fullName evidence="1">B3/B4 tRNA-binding domain-containing protein</fullName>
    </recommendedName>
</protein>
<dbReference type="PANTHER" id="PTHR39209">
    <property type="match status" value="1"/>
</dbReference>
<dbReference type="OrthoDB" id="9789812at2"/>
<dbReference type="AlphaFoldDB" id="A0A4S3PMH5"/>
<comment type="caution">
    <text evidence="2">The sequence shown here is derived from an EMBL/GenBank/DDBJ whole genome shotgun (WGS) entry which is preliminary data.</text>
</comment>
<dbReference type="SMART" id="SM00873">
    <property type="entry name" value="B3_4"/>
    <property type="match status" value="1"/>
</dbReference>
<dbReference type="RefSeq" id="WP_136380903.1">
    <property type="nucleotide sequence ID" value="NZ_SLUB01000041.1"/>
</dbReference>
<evidence type="ECO:0000259" key="1">
    <source>
        <dbReference type="SMART" id="SM00873"/>
    </source>
</evidence>
<keyword evidence="3" id="KW-1185">Reference proteome</keyword>
<proteinExistence type="predicted"/>
<dbReference type="InterPro" id="IPR005146">
    <property type="entry name" value="B3/B4_tRNA-bd"/>
</dbReference>
<evidence type="ECO:0000313" key="3">
    <source>
        <dbReference type="Proteomes" id="UP000306477"/>
    </source>
</evidence>
<reference evidence="2 3" key="1">
    <citation type="journal article" date="2019" name="Indoor Air">
        <title>Impacts of indoor surface finishes on bacterial viability.</title>
        <authorList>
            <person name="Hu J."/>
            <person name="Maamar S.B."/>
            <person name="Glawe A.J."/>
            <person name="Gottel N."/>
            <person name="Gilbert J.A."/>
            <person name="Hartmann E.M."/>
        </authorList>
    </citation>
    <scope>NUCLEOTIDE SEQUENCE [LARGE SCALE GENOMIC DNA]</scope>
    <source>
        <strain evidence="2 3">AF060A6</strain>
    </source>
</reference>
<sequence length="221" mass="25086">MEIRISPQLKELVPDFKVGIIQYDHIEVGDSPQMIRGRLQTFQESLFFDLEDKPVSDVEGITEWRDIFKKVGTDPNRYRPSVEAIYRRIKKQNFLHSIHSAADLNNFFSIQYEIPIGIYDADTINGDIEIRVGQQEDEYMGINGRVIAMKDKILSSDDTGAFGSPYVDSERTAVTVETKKAIQIVYLKPSLQKDSCEKLITSLGAMYTQVHGGSVQSFIVE</sequence>
<dbReference type="GO" id="GO:0003723">
    <property type="term" value="F:RNA binding"/>
    <property type="evidence" value="ECO:0007669"/>
    <property type="project" value="InterPro"/>
</dbReference>
<accession>A0A4S3PMH5</accession>
<evidence type="ECO:0000313" key="2">
    <source>
        <dbReference type="EMBL" id="THE10727.1"/>
    </source>
</evidence>
<dbReference type="Proteomes" id="UP000306477">
    <property type="component" value="Unassembled WGS sequence"/>
</dbReference>
<dbReference type="STRING" id="1033734.GCA_000285535_01531"/>
<organism evidence="2 3">
    <name type="scientific">Bacillus timonensis</name>
    <dbReference type="NCBI Taxonomy" id="1033734"/>
    <lineage>
        <taxon>Bacteria</taxon>
        <taxon>Bacillati</taxon>
        <taxon>Bacillota</taxon>
        <taxon>Bacilli</taxon>
        <taxon>Bacillales</taxon>
        <taxon>Bacillaceae</taxon>
        <taxon>Bacillus</taxon>
    </lineage>
</organism>
<dbReference type="GO" id="GO:0004826">
    <property type="term" value="F:phenylalanine-tRNA ligase activity"/>
    <property type="evidence" value="ECO:0007669"/>
    <property type="project" value="InterPro"/>
</dbReference>
<dbReference type="SUPFAM" id="SSF56037">
    <property type="entry name" value="PheT/TilS domain"/>
    <property type="match status" value="1"/>
</dbReference>
<feature type="domain" description="B3/B4 tRNA-binding" evidence="1">
    <location>
        <begin position="62"/>
        <end position="205"/>
    </location>
</feature>
<dbReference type="Pfam" id="PF03483">
    <property type="entry name" value="B3_4"/>
    <property type="match status" value="1"/>
</dbReference>
<dbReference type="InterPro" id="IPR020825">
    <property type="entry name" value="Phe-tRNA_synthase-like_B3/B4"/>
</dbReference>
<dbReference type="Gene3D" id="3.50.40.10">
    <property type="entry name" value="Phenylalanyl-trna Synthetase, Chain B, domain 3"/>
    <property type="match status" value="1"/>
</dbReference>
<gene>
    <name evidence="2" type="ORF">E1I69_17745</name>
</gene>
<dbReference type="EMBL" id="SLUB01000041">
    <property type="protein sequence ID" value="THE10727.1"/>
    <property type="molecule type" value="Genomic_DNA"/>
</dbReference>
<name>A0A4S3PMH5_9BACI</name>
<dbReference type="PANTHER" id="PTHR39209:SF2">
    <property type="entry name" value="CYTOPLASMIC PROTEIN"/>
    <property type="match status" value="1"/>
</dbReference>